<feature type="region of interest" description="Disordered" evidence="7">
    <location>
        <begin position="113"/>
        <end position="141"/>
    </location>
</feature>
<dbReference type="InterPro" id="IPR000719">
    <property type="entry name" value="Prot_kinase_dom"/>
</dbReference>
<dbReference type="SUPFAM" id="SSF56112">
    <property type="entry name" value="Protein kinase-like (PK-like)"/>
    <property type="match status" value="1"/>
</dbReference>
<dbReference type="PROSITE" id="PS50011">
    <property type="entry name" value="PROTEIN_KINASE_DOM"/>
    <property type="match status" value="1"/>
</dbReference>
<dbReference type="InterPro" id="IPR008271">
    <property type="entry name" value="Ser/Thr_kinase_AS"/>
</dbReference>
<evidence type="ECO:0000256" key="6">
    <source>
        <dbReference type="PROSITE-ProRule" id="PRU10141"/>
    </source>
</evidence>
<keyword evidence="5 6" id="KW-0067">ATP-binding</keyword>
<accession>A0A3D8QKW8</accession>
<dbReference type="OrthoDB" id="4062651at2759"/>
<dbReference type="EMBL" id="PDLM01000014">
    <property type="protein sequence ID" value="RDW62094.1"/>
    <property type="molecule type" value="Genomic_DNA"/>
</dbReference>
<dbReference type="InterPro" id="IPR011009">
    <property type="entry name" value="Kinase-like_dom_sf"/>
</dbReference>
<dbReference type="PROSITE" id="PS00108">
    <property type="entry name" value="PROTEIN_KINASE_ST"/>
    <property type="match status" value="1"/>
</dbReference>
<feature type="binding site" evidence="6">
    <location>
        <position position="370"/>
    </location>
    <ligand>
        <name>ATP</name>
        <dbReference type="ChEBI" id="CHEBI:30616"/>
    </ligand>
</feature>
<dbReference type="Pfam" id="PF00069">
    <property type="entry name" value="Pkinase"/>
    <property type="match status" value="1"/>
</dbReference>
<gene>
    <name evidence="9" type="ORF">BP6252_11527</name>
</gene>
<evidence type="ECO:0000259" key="8">
    <source>
        <dbReference type="PROSITE" id="PS50011"/>
    </source>
</evidence>
<protein>
    <recommendedName>
        <fullName evidence="8">Protein kinase domain-containing protein</fullName>
    </recommendedName>
</protein>
<dbReference type="PROSITE" id="PS00107">
    <property type="entry name" value="PROTEIN_KINASE_ATP"/>
    <property type="match status" value="1"/>
</dbReference>
<dbReference type="InterPro" id="IPR017441">
    <property type="entry name" value="Protein_kinase_ATP_BS"/>
</dbReference>
<organism evidence="9 10">
    <name type="scientific">Coleophoma cylindrospora</name>
    <dbReference type="NCBI Taxonomy" id="1849047"/>
    <lineage>
        <taxon>Eukaryota</taxon>
        <taxon>Fungi</taxon>
        <taxon>Dikarya</taxon>
        <taxon>Ascomycota</taxon>
        <taxon>Pezizomycotina</taxon>
        <taxon>Leotiomycetes</taxon>
        <taxon>Helotiales</taxon>
        <taxon>Dermateaceae</taxon>
        <taxon>Coleophoma</taxon>
    </lineage>
</organism>
<dbReference type="GO" id="GO:0005524">
    <property type="term" value="F:ATP binding"/>
    <property type="evidence" value="ECO:0007669"/>
    <property type="project" value="UniProtKB-UniRule"/>
</dbReference>
<dbReference type="STRING" id="1849047.A0A3D8QKW8"/>
<dbReference type="PANTHER" id="PTHR24345:SF0">
    <property type="entry name" value="CELL CYCLE SERINE_THREONINE-PROTEIN KINASE CDC5_MSD2"/>
    <property type="match status" value="1"/>
</dbReference>
<dbReference type="PANTHER" id="PTHR24345">
    <property type="entry name" value="SERINE/THREONINE-PROTEIN KINASE PLK"/>
    <property type="match status" value="1"/>
</dbReference>
<evidence type="ECO:0000256" key="4">
    <source>
        <dbReference type="ARBA" id="ARBA00022777"/>
    </source>
</evidence>
<dbReference type="Proteomes" id="UP000256645">
    <property type="component" value="Unassembled WGS sequence"/>
</dbReference>
<evidence type="ECO:0000256" key="7">
    <source>
        <dbReference type="SAM" id="MobiDB-lite"/>
    </source>
</evidence>
<evidence type="ECO:0000256" key="1">
    <source>
        <dbReference type="ARBA" id="ARBA00022527"/>
    </source>
</evidence>
<evidence type="ECO:0000256" key="5">
    <source>
        <dbReference type="ARBA" id="ARBA00022840"/>
    </source>
</evidence>
<evidence type="ECO:0000256" key="3">
    <source>
        <dbReference type="ARBA" id="ARBA00022741"/>
    </source>
</evidence>
<feature type="domain" description="Protein kinase" evidence="8">
    <location>
        <begin position="340"/>
        <end position="642"/>
    </location>
</feature>
<evidence type="ECO:0000313" key="10">
    <source>
        <dbReference type="Proteomes" id="UP000256645"/>
    </source>
</evidence>
<feature type="region of interest" description="Disordered" evidence="7">
    <location>
        <begin position="170"/>
        <end position="211"/>
    </location>
</feature>
<reference evidence="9 10" key="1">
    <citation type="journal article" date="2018" name="IMA Fungus">
        <title>IMA Genome-F 9: Draft genome sequence of Annulohypoxylon stygium, Aspergillus mulundensis, Berkeleyomyces basicola (syn. Thielaviopsis basicola), Ceratocystis smalleyi, two Cercospora beticola strains, Coleophoma cylindrospora, Fusarium fracticaudum, Phialophora cf. hyalina, and Morchella septimelata.</title>
        <authorList>
            <person name="Wingfield B.D."/>
            <person name="Bills G.F."/>
            <person name="Dong Y."/>
            <person name="Huang W."/>
            <person name="Nel W.J."/>
            <person name="Swalarsk-Parry B.S."/>
            <person name="Vaghefi N."/>
            <person name="Wilken P.M."/>
            <person name="An Z."/>
            <person name="de Beer Z.W."/>
            <person name="De Vos L."/>
            <person name="Chen L."/>
            <person name="Duong T.A."/>
            <person name="Gao Y."/>
            <person name="Hammerbacher A."/>
            <person name="Kikkert J.R."/>
            <person name="Li Y."/>
            <person name="Li H."/>
            <person name="Li K."/>
            <person name="Li Q."/>
            <person name="Liu X."/>
            <person name="Ma X."/>
            <person name="Naidoo K."/>
            <person name="Pethybridge S.J."/>
            <person name="Sun J."/>
            <person name="Steenkamp E.T."/>
            <person name="van der Nest M.A."/>
            <person name="van Wyk S."/>
            <person name="Wingfield M.J."/>
            <person name="Xiong C."/>
            <person name="Yue Q."/>
            <person name="Zhang X."/>
        </authorList>
    </citation>
    <scope>NUCLEOTIDE SEQUENCE [LARGE SCALE GENOMIC DNA]</scope>
    <source>
        <strain evidence="9 10">BP6252</strain>
    </source>
</reference>
<sequence length="698" mass="76731">MPASSATSPLQTLACRSSQGTECSTSSQATPACDVASVDSALLSSASNTAATLPTTIDRTISQAASQSESFDQISSHSKSCKLQDEHHTDYDAACRPTDHALQLPELNMAALASRKAEDDAQTQQDPVAPDSAKQKTTRHRIRRSVSHLFHMTHLHSPINYTNASLNKAPLKGANASEPTLLDDGGNNTLPETSAGAPKASTSTSTSSPLNEIFSLEAPEIKASLACKPTRRRSSAALSRLEAFHCHVPKITFAALDKKRPEVDKRSRASSMDLETALRHEECLIHGPEVEEIQQHMWGIGPPTGAGLKARRLSQNITDDFDVYATELYDNYSDQSKLVGRRGRLLGKGATAQVKLMIRKGCSSDLYAVKEFRGKAKHEKTEDYEKKVKSEYSIAKSAHHPNIVKTVSLCTHNGRWNHVMEFCDQGDLFHLVQKHYLCDEDHLKDRLCLFKQLVQGINYLHGHGIAHRDIKLENLLMTEHGLLKITDFGVSEVFCGIHPGVRSAGGECGKEMKEVRLCTPGICGSLPYIAPEVIAKQGEYDPRAIDVWSAAIVMISMIANGTLWPEAQPGSSVVYDSLVGGWQKWNSTHTDEGCINERDYPYVSFFDTFINPPALRRIILTMLNPDPSKRVTIHKVATNRWLKTIECCQADPGDRDEAIVIDASKTCPSKALKKIGHHNHLPPEKHAGHRIVRLPGSN</sequence>
<evidence type="ECO:0000256" key="2">
    <source>
        <dbReference type="ARBA" id="ARBA00022679"/>
    </source>
</evidence>
<dbReference type="Gene3D" id="1.10.510.10">
    <property type="entry name" value="Transferase(Phosphotransferase) domain 1"/>
    <property type="match status" value="1"/>
</dbReference>
<keyword evidence="4" id="KW-0418">Kinase</keyword>
<dbReference type="AlphaFoldDB" id="A0A3D8QKW8"/>
<keyword evidence="2" id="KW-0808">Transferase</keyword>
<dbReference type="SMART" id="SM00220">
    <property type="entry name" value="S_TKc"/>
    <property type="match status" value="1"/>
</dbReference>
<dbReference type="GO" id="GO:0005634">
    <property type="term" value="C:nucleus"/>
    <property type="evidence" value="ECO:0007669"/>
    <property type="project" value="TreeGrafter"/>
</dbReference>
<comment type="caution">
    <text evidence="9">The sequence shown here is derived from an EMBL/GenBank/DDBJ whole genome shotgun (WGS) entry which is preliminary data.</text>
</comment>
<keyword evidence="10" id="KW-1185">Reference proteome</keyword>
<proteinExistence type="predicted"/>
<feature type="region of interest" description="Disordered" evidence="7">
    <location>
        <begin position="675"/>
        <end position="698"/>
    </location>
</feature>
<keyword evidence="1" id="KW-0723">Serine/threonine-protein kinase</keyword>
<name>A0A3D8QKW8_9HELO</name>
<evidence type="ECO:0000313" key="9">
    <source>
        <dbReference type="EMBL" id="RDW62094.1"/>
    </source>
</evidence>
<dbReference type="GO" id="GO:0004674">
    <property type="term" value="F:protein serine/threonine kinase activity"/>
    <property type="evidence" value="ECO:0007669"/>
    <property type="project" value="UniProtKB-KW"/>
</dbReference>
<keyword evidence="3 6" id="KW-0547">Nucleotide-binding</keyword>